<name>A0A9W7ZGR7_9FUNG</name>
<dbReference type="PANTHER" id="PTHR11203">
    <property type="entry name" value="CLEAVAGE AND POLYADENYLATION SPECIFICITY FACTOR FAMILY MEMBER"/>
    <property type="match status" value="1"/>
</dbReference>
<evidence type="ECO:0000256" key="6">
    <source>
        <dbReference type="ARBA" id="ARBA00022801"/>
    </source>
</evidence>
<feature type="compositionally biased region" description="Acidic residues" evidence="11">
    <location>
        <begin position="720"/>
        <end position="729"/>
    </location>
</feature>
<keyword evidence="16" id="KW-1185">Reference proteome</keyword>
<dbReference type="OrthoDB" id="10249535at2759"/>
<evidence type="ECO:0000256" key="10">
    <source>
        <dbReference type="ARBA" id="ARBA00075008"/>
    </source>
</evidence>
<evidence type="ECO:0000256" key="4">
    <source>
        <dbReference type="ARBA" id="ARBA00022664"/>
    </source>
</evidence>
<dbReference type="GO" id="GO:0003723">
    <property type="term" value="F:RNA binding"/>
    <property type="evidence" value="ECO:0007669"/>
    <property type="project" value="TreeGrafter"/>
</dbReference>
<dbReference type="GO" id="GO:0006398">
    <property type="term" value="P:mRNA 3'-end processing by stem-loop binding and cleavage"/>
    <property type="evidence" value="ECO:0007669"/>
    <property type="project" value="TreeGrafter"/>
</dbReference>
<gene>
    <name evidence="15" type="primary">YSH1_2</name>
    <name evidence="15" type="ORF">IWQ60_011628</name>
</gene>
<dbReference type="InterPro" id="IPR001279">
    <property type="entry name" value="Metallo-B-lactamas"/>
</dbReference>
<keyword evidence="6" id="KW-0378">Hydrolase</keyword>
<evidence type="ECO:0000256" key="2">
    <source>
        <dbReference type="ARBA" id="ARBA00010624"/>
    </source>
</evidence>
<evidence type="ECO:0000259" key="13">
    <source>
        <dbReference type="SMART" id="SM01027"/>
    </source>
</evidence>
<evidence type="ECO:0000256" key="5">
    <source>
        <dbReference type="ARBA" id="ARBA00022722"/>
    </source>
</evidence>
<dbReference type="Pfam" id="PF00753">
    <property type="entry name" value="Lactamase_B"/>
    <property type="match status" value="1"/>
</dbReference>
<evidence type="ECO:0000313" key="16">
    <source>
        <dbReference type="Proteomes" id="UP001150569"/>
    </source>
</evidence>
<dbReference type="FunFam" id="3.40.50.10890:FF:000001">
    <property type="entry name" value="Cleavage and polyadenylation specificity factor subunit 3"/>
    <property type="match status" value="1"/>
</dbReference>
<evidence type="ECO:0000256" key="8">
    <source>
        <dbReference type="ARBA" id="ARBA00032592"/>
    </source>
</evidence>
<protein>
    <recommendedName>
        <fullName evidence="3">Endoribonuclease YSH1</fullName>
    </recommendedName>
    <alternativeName>
        <fullName evidence="9">Endoribonuclease ysh1</fullName>
    </alternativeName>
    <alternativeName>
        <fullName evidence="8 10">mRNA 3'-end-processing protein YSH1</fullName>
    </alternativeName>
</protein>
<feature type="domain" description="Metallo-beta-lactamase" evidence="12">
    <location>
        <begin position="28"/>
        <end position="238"/>
    </location>
</feature>
<evidence type="ECO:0000259" key="12">
    <source>
        <dbReference type="SMART" id="SM00849"/>
    </source>
</evidence>
<evidence type="ECO:0000256" key="3">
    <source>
        <dbReference type="ARBA" id="ARBA00018311"/>
    </source>
</evidence>
<comment type="subcellular location">
    <subcellularLocation>
        <location evidence="1">Nucleus</location>
    </subcellularLocation>
</comment>
<evidence type="ECO:0000256" key="11">
    <source>
        <dbReference type="SAM" id="MobiDB-lite"/>
    </source>
</evidence>
<dbReference type="CDD" id="cd16292">
    <property type="entry name" value="CPSF3-like_MBL-fold"/>
    <property type="match status" value="1"/>
</dbReference>
<dbReference type="Pfam" id="PF10996">
    <property type="entry name" value="Beta-Casp"/>
    <property type="match status" value="1"/>
</dbReference>
<sequence>MSGKRKPEGASESSILRITPLGAGSEVGRSCIVIEYKNKKIMLDAGVHPAFNGIGALPFFDMIDPAEIDILLVTHFHLDHAGAVPYFMEKTAFRGRTFMTHPTKAIYKWLLGDYVRVSNVSAEEQLYNEEDLRRSFDRIEAIDYHQVIEVDGVRFSAFNAGHVLGAAMFLIEIAGVKLLYTGDYSREEDRHLMAAENPGVPIDVLICESTYGVQSHEPRLEREARFTTQTHQIVQRGGRCLIPVFALGRAQELLLILDEYWEAHPELDSIPIYYASALAKKCMAIYQTYINMMNEHIRRQFAVSNPFVFKHISNLRGMAQFEDVGPCVMVASPGMLQNGLSRQLFERWCTDKRNGILITGYSVEGTLARRILNEPTEIEAIGGGTLPVRLTIGSISFSAHVDYTQNSQFIYEVKAPHVVLVHGETNNMGRLRSALQDHFADHDLKTKVYTPRNCETVELLFKGEKIARVTGQLAVHTAEFVEGYGPSGAEVSTTAAKTGTETESTGGMGLAVTEKGQVGLTAGSHSASNGSATPYLDGILVAKDYQYHIMDDTQVAEFTGLYAAEILQRQAVPYHGTRSLLRYHLNQMFGMVDGVSVEINPIARVQDVHHFTASASYRKLQIKSEAGEEEIQDTEVEANSTSASPSDSVEANVFRIYNAVDVVYRGDLGVVELEWSGNHVNDMVADSVVAVILNIECSPASVKMTKSTCGHNHHPHGPADDEGPAEEDTLVGPFDSMLTSDHINLLARFLARQFGPATPLTAAERHALEPALTFGRVDTTPTSTAETEKKTTGTPETSADGTAKQEEDEGTDPAEPTTSTDMEDVTKPATGLSDNNGTIVALQLMVDEAKAVVDLRTLTAQASDEVLHDRVAKVLARVKRTLRPITE</sequence>
<comment type="similarity">
    <text evidence="2">Belongs to the metallo-beta-lactamase superfamily. RNA-metabolizing metallo-beta-lactamase-like family. CPSF2/YSH1 subfamily.</text>
</comment>
<dbReference type="SMART" id="SM01027">
    <property type="entry name" value="Beta-Casp"/>
    <property type="match status" value="1"/>
</dbReference>
<dbReference type="InterPro" id="IPR011108">
    <property type="entry name" value="RMMBL"/>
</dbReference>
<organism evidence="15 16">
    <name type="scientific">Tieghemiomyces parasiticus</name>
    <dbReference type="NCBI Taxonomy" id="78921"/>
    <lineage>
        <taxon>Eukaryota</taxon>
        <taxon>Fungi</taxon>
        <taxon>Fungi incertae sedis</taxon>
        <taxon>Zoopagomycota</taxon>
        <taxon>Kickxellomycotina</taxon>
        <taxon>Dimargaritomycetes</taxon>
        <taxon>Dimargaritales</taxon>
        <taxon>Dimargaritaceae</taxon>
        <taxon>Tieghemiomyces</taxon>
    </lineage>
</organism>
<feature type="domain" description="Pre-mRNA 3'-end-processing endonuclease polyadenylation factor C-term" evidence="14">
    <location>
        <begin position="533"/>
        <end position="885"/>
    </location>
</feature>
<evidence type="ECO:0000256" key="7">
    <source>
        <dbReference type="ARBA" id="ARBA00023242"/>
    </source>
</evidence>
<keyword evidence="4" id="KW-0507">mRNA processing</keyword>
<dbReference type="SMART" id="SM01098">
    <property type="entry name" value="CPSF73-100_C"/>
    <property type="match status" value="1"/>
</dbReference>
<reference evidence="15" key="1">
    <citation type="submission" date="2022-07" db="EMBL/GenBank/DDBJ databases">
        <title>Phylogenomic reconstructions and comparative analyses of Kickxellomycotina fungi.</title>
        <authorList>
            <person name="Reynolds N.K."/>
            <person name="Stajich J.E."/>
            <person name="Barry K."/>
            <person name="Grigoriev I.V."/>
            <person name="Crous P."/>
            <person name="Smith M.E."/>
        </authorList>
    </citation>
    <scope>NUCLEOTIDE SEQUENCE</scope>
    <source>
        <strain evidence="15">RSA 861</strain>
    </source>
</reference>
<comment type="caution">
    <text evidence="15">The sequence shown here is derived from an EMBL/GenBank/DDBJ whole genome shotgun (WGS) entry which is preliminary data.</text>
</comment>
<dbReference type="Pfam" id="PF11718">
    <property type="entry name" value="CPSF73-100_C"/>
    <property type="match status" value="1"/>
</dbReference>
<feature type="region of interest" description="Disordered" evidence="11">
    <location>
        <begin position="771"/>
        <end position="834"/>
    </location>
</feature>
<dbReference type="Proteomes" id="UP001150569">
    <property type="component" value="Unassembled WGS sequence"/>
</dbReference>
<dbReference type="InterPro" id="IPR021718">
    <property type="entry name" value="CPSF73-100_C"/>
</dbReference>
<dbReference type="SUPFAM" id="SSF56281">
    <property type="entry name" value="Metallo-hydrolase/oxidoreductase"/>
    <property type="match status" value="1"/>
</dbReference>
<dbReference type="Gene3D" id="3.60.15.10">
    <property type="entry name" value="Ribonuclease Z/Hydroxyacylglutathione hydrolase-like"/>
    <property type="match status" value="1"/>
</dbReference>
<evidence type="ECO:0000313" key="15">
    <source>
        <dbReference type="EMBL" id="KAJ1908601.1"/>
    </source>
</evidence>
<keyword evidence="7" id="KW-0539">Nucleus</keyword>
<accession>A0A9W7ZGR7</accession>
<evidence type="ECO:0000256" key="9">
    <source>
        <dbReference type="ARBA" id="ARBA00069466"/>
    </source>
</evidence>
<feature type="region of interest" description="Disordered" evidence="11">
    <location>
        <begin position="708"/>
        <end position="732"/>
    </location>
</feature>
<feature type="domain" description="Beta-Casp" evidence="13">
    <location>
        <begin position="250"/>
        <end position="371"/>
    </location>
</feature>
<dbReference type="SMART" id="SM00849">
    <property type="entry name" value="Lactamase_B"/>
    <property type="match status" value="1"/>
</dbReference>
<dbReference type="InterPro" id="IPR050698">
    <property type="entry name" value="MBL"/>
</dbReference>
<dbReference type="GO" id="GO:0004521">
    <property type="term" value="F:RNA endonuclease activity"/>
    <property type="evidence" value="ECO:0007669"/>
    <property type="project" value="TreeGrafter"/>
</dbReference>
<evidence type="ECO:0000256" key="1">
    <source>
        <dbReference type="ARBA" id="ARBA00004123"/>
    </source>
</evidence>
<dbReference type="InterPro" id="IPR022712">
    <property type="entry name" value="Beta_Casp"/>
</dbReference>
<dbReference type="GO" id="GO:0005847">
    <property type="term" value="C:mRNA cleavage and polyadenylation specificity factor complex"/>
    <property type="evidence" value="ECO:0007669"/>
    <property type="project" value="TreeGrafter"/>
</dbReference>
<evidence type="ECO:0000259" key="14">
    <source>
        <dbReference type="SMART" id="SM01098"/>
    </source>
</evidence>
<dbReference type="Pfam" id="PF07521">
    <property type="entry name" value="RMMBL"/>
    <property type="match status" value="1"/>
</dbReference>
<dbReference type="PANTHER" id="PTHR11203:SF11">
    <property type="entry name" value="CLEAVAGE AND POLYADENYLATION SPECIFICITY FACTOR SUBUNIT 3"/>
    <property type="match status" value="1"/>
</dbReference>
<dbReference type="AlphaFoldDB" id="A0A9W7ZGR7"/>
<dbReference type="EMBL" id="JANBPT010001367">
    <property type="protein sequence ID" value="KAJ1908601.1"/>
    <property type="molecule type" value="Genomic_DNA"/>
</dbReference>
<dbReference type="Gene3D" id="3.40.50.10890">
    <property type="match status" value="1"/>
</dbReference>
<dbReference type="GO" id="GO:0004534">
    <property type="term" value="F:5'-3' RNA exonuclease activity"/>
    <property type="evidence" value="ECO:0007669"/>
    <property type="project" value="TreeGrafter"/>
</dbReference>
<keyword evidence="5" id="KW-0540">Nuclease</keyword>
<dbReference type="InterPro" id="IPR036866">
    <property type="entry name" value="RibonucZ/Hydroxyglut_hydro"/>
</dbReference>
<proteinExistence type="inferred from homology"/>